<name>A0A2I7N498_9NEIS</name>
<feature type="transmembrane region" description="Helical" evidence="1">
    <location>
        <begin position="39"/>
        <end position="60"/>
    </location>
</feature>
<protein>
    <submittedName>
        <fullName evidence="2">Uncharacterized protein</fullName>
    </submittedName>
</protein>
<dbReference type="Proteomes" id="UP000236655">
    <property type="component" value="Chromosome"/>
</dbReference>
<evidence type="ECO:0000256" key="1">
    <source>
        <dbReference type="SAM" id="Phobius"/>
    </source>
</evidence>
<feature type="transmembrane region" description="Helical" evidence="1">
    <location>
        <begin position="12"/>
        <end position="33"/>
    </location>
</feature>
<dbReference type="EMBL" id="CP024847">
    <property type="protein sequence ID" value="AUR51297.1"/>
    <property type="molecule type" value="Genomic_DNA"/>
</dbReference>
<reference evidence="3" key="1">
    <citation type="submission" date="2017-11" db="EMBL/GenBank/DDBJ databases">
        <authorList>
            <person name="Chan K.G."/>
            <person name="Lee L.S."/>
        </authorList>
    </citation>
    <scope>NUCLEOTIDE SEQUENCE [LARGE SCALE GENOMIC DNA]</scope>
    <source>
        <strain evidence="3">DSM 100970</strain>
    </source>
</reference>
<accession>A0A2I7N498</accession>
<feature type="transmembrane region" description="Helical" evidence="1">
    <location>
        <begin position="158"/>
        <end position="181"/>
    </location>
</feature>
<gene>
    <name evidence="2" type="ORF">CUN60_02930</name>
</gene>
<dbReference type="RefSeq" id="WP_102950597.1">
    <property type="nucleotide sequence ID" value="NZ_CP024847.1"/>
</dbReference>
<sequence length="222" mass="25057">MQKIPLRFGWRTIIFFLLLELFTVPPVAMSNSIVIQNIWYMAIMGFIVALICVYFLLRLIKRFLIRNSQKIIGIEISDIYGIWYIALLAGILLMIMFVVQDFLFLHGFGDFSAGFFSAFLSVGSTLLLYKLGICGGLGIRLNGINESLYLLDIDWSAIIKLSFLFGIYEFVVCPITGLWIPYPEHRFSLAVISGIIGGATGGAVVSFISRFIKFMHTELILK</sequence>
<keyword evidence="3" id="KW-1185">Reference proteome</keyword>
<organism evidence="2 3">
    <name type="scientific">Aquella oligotrophica</name>
    <dbReference type="NCBI Taxonomy" id="2067065"/>
    <lineage>
        <taxon>Bacteria</taxon>
        <taxon>Pseudomonadati</taxon>
        <taxon>Pseudomonadota</taxon>
        <taxon>Betaproteobacteria</taxon>
        <taxon>Neisseriales</taxon>
        <taxon>Neisseriaceae</taxon>
        <taxon>Aquella</taxon>
    </lineage>
</organism>
<dbReference type="AlphaFoldDB" id="A0A2I7N498"/>
<feature type="transmembrane region" description="Helical" evidence="1">
    <location>
        <begin position="81"/>
        <end position="99"/>
    </location>
</feature>
<dbReference type="KEGG" id="nba:CUN60_02930"/>
<evidence type="ECO:0000313" key="3">
    <source>
        <dbReference type="Proteomes" id="UP000236655"/>
    </source>
</evidence>
<keyword evidence="1" id="KW-0472">Membrane</keyword>
<proteinExistence type="predicted"/>
<evidence type="ECO:0000313" key="2">
    <source>
        <dbReference type="EMBL" id="AUR51297.1"/>
    </source>
</evidence>
<feature type="transmembrane region" description="Helical" evidence="1">
    <location>
        <begin position="187"/>
        <end position="212"/>
    </location>
</feature>
<feature type="transmembrane region" description="Helical" evidence="1">
    <location>
        <begin position="111"/>
        <end position="137"/>
    </location>
</feature>
<keyword evidence="1" id="KW-1133">Transmembrane helix</keyword>
<keyword evidence="1" id="KW-0812">Transmembrane</keyword>